<dbReference type="STRING" id="1432562.WN59_12100"/>
<feature type="transmembrane region" description="Helical" evidence="1">
    <location>
        <begin position="186"/>
        <end position="206"/>
    </location>
</feature>
<feature type="transmembrane region" description="Helical" evidence="1">
    <location>
        <begin position="301"/>
        <end position="321"/>
    </location>
</feature>
<keyword evidence="3" id="KW-1185">Reference proteome</keyword>
<feature type="transmembrane region" description="Helical" evidence="1">
    <location>
        <begin position="37"/>
        <end position="54"/>
    </location>
</feature>
<comment type="caution">
    <text evidence="2">The sequence shown here is derived from an EMBL/GenBank/DDBJ whole genome shotgun (WGS) entry which is preliminary data.</text>
</comment>
<evidence type="ECO:0000313" key="2">
    <source>
        <dbReference type="EMBL" id="KKK33566.1"/>
    </source>
</evidence>
<dbReference type="PANTHER" id="PTHR37814:SF1">
    <property type="entry name" value="MEMBRANE PROTEIN"/>
    <property type="match status" value="1"/>
</dbReference>
<feature type="transmembrane region" description="Helical" evidence="1">
    <location>
        <begin position="86"/>
        <end position="111"/>
    </location>
</feature>
<feature type="transmembrane region" description="Helical" evidence="1">
    <location>
        <begin position="12"/>
        <end position="31"/>
    </location>
</feature>
<evidence type="ECO:0000256" key="1">
    <source>
        <dbReference type="SAM" id="Phobius"/>
    </source>
</evidence>
<keyword evidence="1" id="KW-0812">Transmembrane</keyword>
<feature type="transmembrane region" description="Helical" evidence="1">
    <location>
        <begin position="327"/>
        <end position="348"/>
    </location>
</feature>
<dbReference type="Proteomes" id="UP000034287">
    <property type="component" value="Unassembled WGS sequence"/>
</dbReference>
<evidence type="ECO:0000313" key="3">
    <source>
        <dbReference type="Proteomes" id="UP000034287"/>
    </source>
</evidence>
<feature type="transmembrane region" description="Helical" evidence="1">
    <location>
        <begin position="140"/>
        <end position="166"/>
    </location>
</feature>
<keyword evidence="1" id="KW-0472">Membrane</keyword>
<dbReference type="EMBL" id="LAYZ01000025">
    <property type="protein sequence ID" value="KKK33566.1"/>
    <property type="molecule type" value="Genomic_DNA"/>
</dbReference>
<gene>
    <name evidence="2" type="ORF">WN59_12100</name>
</gene>
<feature type="transmembrane region" description="Helical" evidence="1">
    <location>
        <begin position="262"/>
        <end position="289"/>
    </location>
</feature>
<proteinExistence type="predicted"/>
<organism evidence="2 3">
    <name type="scientific">Salinicoccus sediminis</name>
    <dbReference type="NCBI Taxonomy" id="1432562"/>
    <lineage>
        <taxon>Bacteria</taxon>
        <taxon>Bacillati</taxon>
        <taxon>Bacillota</taxon>
        <taxon>Bacilli</taxon>
        <taxon>Bacillales</taxon>
        <taxon>Staphylococcaceae</taxon>
        <taxon>Salinicoccus</taxon>
    </lineage>
</organism>
<feature type="transmembrane region" description="Helical" evidence="1">
    <location>
        <begin position="117"/>
        <end position="133"/>
    </location>
</feature>
<accession>A0A0M2SIV1</accession>
<reference evidence="2 3" key="1">
    <citation type="submission" date="2015-04" db="EMBL/GenBank/DDBJ databases">
        <title>Taxonomic description and genome sequence of Salinicoccus sediminis sp. nov., a novel hyper halotolerant bacterium isolated from marine sediment.</title>
        <authorList>
            <person name="Mathan Kumar R."/>
            <person name="Kaur G."/>
            <person name="Kumar N."/>
            <person name="Kumar A."/>
            <person name="Singh N.K."/>
            <person name="Kaur N."/>
            <person name="Mayilraj S."/>
        </authorList>
    </citation>
    <scope>NUCLEOTIDE SEQUENCE [LARGE SCALE GENOMIC DNA]</scope>
    <source>
        <strain evidence="2 3">SV-16</strain>
    </source>
</reference>
<sequence>MLANVKDVLKIGFAYTGVVVGAGFSTGQEILQFFTNNGYISIIAVLLSGFLILFTGKWTADVGYDLEAESHVDSIMNTFGPFFGRLIDYILAFFLYGVAVIMIAGAGSTFYESFGTPPWLGSLILVIAVYITLNLNFNKIVIALGVVTPYLLGVVIIIALVTYFNSPMPLSEADRFAKPELTVDGAWWWDAITYSGFTIAVAFSFLTMMGADSKSRKVAGYGGIAGSIIILVLMLMINLGILSRLDAVNDVELPMLLLGGEIHPALGILLGIAMLLVIYNTAVGMLYPFLIRFLAPKSRGYSILLPVSLVLGYILSFAGFADLVGTVYPVMGYVGLLLGAGLFVKWIALLGNKKNRTRV</sequence>
<feature type="transmembrane region" description="Helical" evidence="1">
    <location>
        <begin position="218"/>
        <end position="242"/>
    </location>
</feature>
<dbReference type="PANTHER" id="PTHR37814">
    <property type="entry name" value="CONSERVED MEMBRANE PROTEIN"/>
    <property type="match status" value="1"/>
</dbReference>
<protein>
    <submittedName>
        <fullName evidence="2">Membrane protein</fullName>
    </submittedName>
</protein>
<dbReference type="AlphaFoldDB" id="A0A0M2SIV1"/>
<keyword evidence="1" id="KW-1133">Transmembrane helix</keyword>
<dbReference type="PATRIC" id="fig|1432562.3.peg.2418"/>
<dbReference type="InterPro" id="IPR038728">
    <property type="entry name" value="YkvI-like"/>
</dbReference>
<name>A0A0M2SIV1_9STAP</name>